<evidence type="ECO:0000313" key="2">
    <source>
        <dbReference type="Proteomes" id="UP000287996"/>
    </source>
</evidence>
<dbReference type="Pfam" id="PF11236">
    <property type="entry name" value="DUF3037"/>
    <property type="match status" value="1"/>
</dbReference>
<dbReference type="OrthoDB" id="8851633at2"/>
<dbReference type="AlphaFoldDB" id="A0A432ZTT9"/>
<comment type="caution">
    <text evidence="1">The sequence shown here is derived from an EMBL/GenBank/DDBJ whole genome shotgun (WGS) entry which is preliminary data.</text>
</comment>
<dbReference type="EMBL" id="PIQH01000001">
    <property type="protein sequence ID" value="RUO81238.1"/>
    <property type="molecule type" value="Genomic_DNA"/>
</dbReference>
<sequence>MNTLCMYATVRFMPFAETQEFANVGVVVCAPDTGKIKFKLARKRFGRVNQFFEDLDGKLFGSALQLLEAELNRLKEFAIDKPGKATAALFQELTRHREGVISFGGVSTAVVNNIDDKLIDLYEHYVERSFLSEKYRESIIEQNIRQLLKRENVRDFKAQVLETKLGEFKLPFVKKSATNTKVIRPLAFERKTPLAAYEHAAQWIDRLTRLQHEQIVLPYNMMLAVEKPTDKGFEEAYLEAVNIASQREIIVANANNSLEILKFANNT</sequence>
<dbReference type="RefSeq" id="WP_126840585.1">
    <property type="nucleotide sequence ID" value="NZ_PIQH01000001.1"/>
</dbReference>
<name>A0A432ZTT9_9GAMM</name>
<protein>
    <submittedName>
        <fullName evidence="1">DUF3037 domain-containing protein</fullName>
    </submittedName>
</protein>
<gene>
    <name evidence="1" type="ORF">CWI84_00265</name>
</gene>
<keyword evidence="2" id="KW-1185">Reference proteome</keyword>
<accession>A0A432ZTT9</accession>
<dbReference type="InterPro" id="IPR021398">
    <property type="entry name" value="DUF3037"/>
</dbReference>
<proteinExistence type="predicted"/>
<evidence type="ECO:0000313" key="1">
    <source>
        <dbReference type="EMBL" id="RUO81238.1"/>
    </source>
</evidence>
<reference evidence="1 2" key="1">
    <citation type="journal article" date="2011" name="Front. Microbiol.">
        <title>Genomic signatures of strain selection and enhancement in Bacillus atrophaeus var. globigii, a historical biowarfare simulant.</title>
        <authorList>
            <person name="Gibbons H.S."/>
            <person name="Broomall S.M."/>
            <person name="McNew L.A."/>
            <person name="Daligault H."/>
            <person name="Chapman C."/>
            <person name="Bruce D."/>
            <person name="Karavis M."/>
            <person name="Krepps M."/>
            <person name="McGregor P.A."/>
            <person name="Hong C."/>
            <person name="Park K.H."/>
            <person name="Akmal A."/>
            <person name="Feldman A."/>
            <person name="Lin J.S."/>
            <person name="Chang W.E."/>
            <person name="Higgs B.W."/>
            <person name="Demirev P."/>
            <person name="Lindquist J."/>
            <person name="Liem A."/>
            <person name="Fochler E."/>
            <person name="Read T.D."/>
            <person name="Tapia R."/>
            <person name="Johnson S."/>
            <person name="Bishop-Lilly K.A."/>
            <person name="Detter C."/>
            <person name="Han C."/>
            <person name="Sozhamannan S."/>
            <person name="Rosenzweig C.N."/>
            <person name="Skowronski E.W."/>
        </authorList>
    </citation>
    <scope>NUCLEOTIDE SEQUENCE [LARGE SCALE GENOMIC DNA]</scope>
    <source>
        <strain evidence="1 2">CC-PW-9</strain>
    </source>
</reference>
<dbReference type="Proteomes" id="UP000287996">
    <property type="component" value="Unassembled WGS sequence"/>
</dbReference>
<organism evidence="1 2">
    <name type="scientific">Idiomarina tyrosinivorans</name>
    <dbReference type="NCBI Taxonomy" id="1445662"/>
    <lineage>
        <taxon>Bacteria</taxon>
        <taxon>Pseudomonadati</taxon>
        <taxon>Pseudomonadota</taxon>
        <taxon>Gammaproteobacteria</taxon>
        <taxon>Alteromonadales</taxon>
        <taxon>Idiomarinaceae</taxon>
        <taxon>Idiomarina</taxon>
    </lineage>
</organism>